<dbReference type="SFLD" id="SFLDG01129">
    <property type="entry name" value="C1.5:_HAD__Beta-PGM__Phosphata"/>
    <property type="match status" value="1"/>
</dbReference>
<dbReference type="STRING" id="105231.A0A0U9I6A1"/>
<dbReference type="AlphaFoldDB" id="A0A0U9I6A1"/>
<keyword evidence="1" id="KW-0378">Hydrolase</keyword>
<dbReference type="PANTHER" id="PTHR46649:SF5">
    <property type="entry name" value="F14L17.7 PROTEIN"/>
    <property type="match status" value="1"/>
</dbReference>
<dbReference type="InterPro" id="IPR023214">
    <property type="entry name" value="HAD_sf"/>
</dbReference>
<dbReference type="InterPro" id="IPR044924">
    <property type="entry name" value="HAD-SF_hydro_IA_REG-2-like_cap"/>
</dbReference>
<evidence type="ECO:0000313" key="1">
    <source>
        <dbReference type="EMBL" id="GAQ77940.1"/>
    </source>
</evidence>
<proteinExistence type="predicted"/>
<dbReference type="Proteomes" id="UP000054558">
    <property type="component" value="Unassembled WGS sequence"/>
</dbReference>
<dbReference type="CDD" id="cd16415">
    <property type="entry name" value="HAD_dREG-2_like"/>
    <property type="match status" value="1"/>
</dbReference>
<dbReference type="SFLD" id="SFLDS00003">
    <property type="entry name" value="Haloacid_Dehalogenase"/>
    <property type="match status" value="1"/>
</dbReference>
<dbReference type="InterPro" id="IPR011949">
    <property type="entry name" value="HAD-SF_hydro_IA_REG-2-like"/>
</dbReference>
<dbReference type="Gene3D" id="1.10.150.720">
    <property type="entry name" value="Haloacid dehalogenase-like hydrolase"/>
    <property type="match status" value="1"/>
</dbReference>
<dbReference type="PANTHER" id="PTHR46649">
    <property type="match status" value="1"/>
</dbReference>
<keyword evidence="2" id="KW-1185">Reference proteome</keyword>
<protein>
    <submittedName>
        <fullName evidence="1">Haloacid dehalogenase-like hydrolase superfamily protein</fullName>
    </submittedName>
</protein>
<dbReference type="Pfam" id="PF00702">
    <property type="entry name" value="Hydrolase"/>
    <property type="match status" value="1"/>
</dbReference>
<dbReference type="OMA" id="KCVGIIS"/>
<dbReference type="EMBL" id="DF236955">
    <property type="protein sequence ID" value="GAQ77940.1"/>
    <property type="molecule type" value="Genomic_DNA"/>
</dbReference>
<dbReference type="InterPro" id="IPR036412">
    <property type="entry name" value="HAD-like_sf"/>
</dbReference>
<dbReference type="Gene3D" id="3.40.50.1000">
    <property type="entry name" value="HAD superfamily/HAD-like"/>
    <property type="match status" value="1"/>
</dbReference>
<dbReference type="SUPFAM" id="SSF56784">
    <property type="entry name" value="HAD-like"/>
    <property type="match status" value="1"/>
</dbReference>
<name>A0A0U9I6A1_KLENI</name>
<dbReference type="NCBIfam" id="TIGR02252">
    <property type="entry name" value="DREG-2"/>
    <property type="match status" value="1"/>
</dbReference>
<dbReference type="InterPro" id="IPR006439">
    <property type="entry name" value="HAD-SF_hydro_IA"/>
</dbReference>
<dbReference type="NCBIfam" id="TIGR01549">
    <property type="entry name" value="HAD-SF-IA-v1"/>
    <property type="match status" value="1"/>
</dbReference>
<gene>
    <name evidence="1" type="ORF">KFL_000060050</name>
</gene>
<reference evidence="1 2" key="1">
    <citation type="journal article" date="2014" name="Nat. Commun.">
        <title>Klebsormidium flaccidum genome reveals primary factors for plant terrestrial adaptation.</title>
        <authorList>
            <person name="Hori K."/>
            <person name="Maruyama F."/>
            <person name="Fujisawa T."/>
            <person name="Togashi T."/>
            <person name="Yamamoto N."/>
            <person name="Seo M."/>
            <person name="Sato S."/>
            <person name="Yamada T."/>
            <person name="Mori H."/>
            <person name="Tajima N."/>
            <person name="Moriyama T."/>
            <person name="Ikeuchi M."/>
            <person name="Watanabe M."/>
            <person name="Wada H."/>
            <person name="Kobayashi K."/>
            <person name="Saito M."/>
            <person name="Masuda T."/>
            <person name="Sasaki-Sekimoto Y."/>
            <person name="Mashiguchi K."/>
            <person name="Awai K."/>
            <person name="Shimojima M."/>
            <person name="Masuda S."/>
            <person name="Iwai M."/>
            <person name="Nobusawa T."/>
            <person name="Narise T."/>
            <person name="Kondo S."/>
            <person name="Saito H."/>
            <person name="Sato R."/>
            <person name="Murakawa M."/>
            <person name="Ihara Y."/>
            <person name="Oshima-Yamada Y."/>
            <person name="Ohtaka K."/>
            <person name="Satoh M."/>
            <person name="Sonobe K."/>
            <person name="Ishii M."/>
            <person name="Ohtani R."/>
            <person name="Kanamori-Sato M."/>
            <person name="Honoki R."/>
            <person name="Miyazaki D."/>
            <person name="Mochizuki H."/>
            <person name="Umetsu J."/>
            <person name="Higashi K."/>
            <person name="Shibata D."/>
            <person name="Kamiya Y."/>
            <person name="Sato N."/>
            <person name="Nakamura Y."/>
            <person name="Tabata S."/>
            <person name="Ida S."/>
            <person name="Kurokawa K."/>
            <person name="Ohta H."/>
        </authorList>
    </citation>
    <scope>NUCLEOTIDE SEQUENCE [LARGE SCALE GENOMIC DNA]</scope>
    <source>
        <strain evidence="1 2">NIES-2285</strain>
    </source>
</reference>
<accession>A0A0U9I6A1</accession>
<dbReference type="GO" id="GO:0016787">
    <property type="term" value="F:hydrolase activity"/>
    <property type="evidence" value="ECO:0007669"/>
    <property type="project" value="UniProtKB-KW"/>
</dbReference>
<organism evidence="1 2">
    <name type="scientific">Klebsormidium nitens</name>
    <name type="common">Green alga</name>
    <name type="synonym">Ulothrix nitens</name>
    <dbReference type="NCBI Taxonomy" id="105231"/>
    <lineage>
        <taxon>Eukaryota</taxon>
        <taxon>Viridiplantae</taxon>
        <taxon>Streptophyta</taxon>
        <taxon>Klebsormidiophyceae</taxon>
        <taxon>Klebsormidiales</taxon>
        <taxon>Klebsormidiaceae</taxon>
        <taxon>Klebsormidium</taxon>
    </lineage>
</organism>
<dbReference type="OrthoDB" id="1694274at2759"/>
<sequence length="286" mass="31277">MLARPTIQLHRAAPASECARFGGLAAASHLRKVAICEGQLRTLFFGRCLASPPFCRKERFLEKQGIHASSSSQEPRYKALTVDIGGTFLKTSVPVAEAYAEIGKKYGVTATPDDIKKGFKAAFAKPWPDRLRYEGDGRPFWRHAVATATGCDNTDYFEELYLHYSRGDAWKVEDGAEEALSKLKAAGVKLGVVSNFDTRLRPVLDDLGVSDLFDAIIVSAEVGHEKPATEIFQAALSALSISRSSEAAHIGDDRTADVDGAKAAGMQAWLWKEDVKTFDELVRLIL</sequence>
<evidence type="ECO:0000313" key="2">
    <source>
        <dbReference type="Proteomes" id="UP000054558"/>
    </source>
</evidence>
<dbReference type="NCBIfam" id="TIGR01509">
    <property type="entry name" value="HAD-SF-IA-v3"/>
    <property type="match status" value="1"/>
</dbReference>